<reference evidence="1 2" key="1">
    <citation type="submission" date="2009-01" db="EMBL/GenBank/DDBJ databases">
        <title>Complete sequence of chromosome of Methylobacterium nodulans ORS 2060.</title>
        <authorList>
            <consortium name="US DOE Joint Genome Institute"/>
            <person name="Lucas S."/>
            <person name="Copeland A."/>
            <person name="Lapidus A."/>
            <person name="Glavina del Rio T."/>
            <person name="Dalin E."/>
            <person name="Tice H."/>
            <person name="Bruce D."/>
            <person name="Goodwin L."/>
            <person name="Pitluck S."/>
            <person name="Sims D."/>
            <person name="Brettin T."/>
            <person name="Detter J.C."/>
            <person name="Han C."/>
            <person name="Larimer F."/>
            <person name="Land M."/>
            <person name="Hauser L."/>
            <person name="Kyrpides N."/>
            <person name="Ivanova N."/>
            <person name="Marx C.J."/>
            <person name="Richardson P."/>
        </authorList>
    </citation>
    <scope>NUCLEOTIDE SEQUENCE [LARGE SCALE GENOMIC DNA]</scope>
    <source>
        <strain evidence="2">LMG 21967 / CNCM I-2342 / ORS 2060</strain>
    </source>
</reference>
<protein>
    <submittedName>
        <fullName evidence="1">Uncharacterized protein</fullName>
    </submittedName>
</protein>
<dbReference type="HOGENOM" id="CLU_1935578_0_0_5"/>
<dbReference type="KEGG" id="mno:Mnod_3812"/>
<dbReference type="STRING" id="460265.Mnod_3812"/>
<keyword evidence="2" id="KW-1185">Reference proteome</keyword>
<accession>B8IRH2</accession>
<dbReference type="AlphaFoldDB" id="B8IRH2"/>
<evidence type="ECO:0000313" key="1">
    <source>
        <dbReference type="EMBL" id="ACL58712.1"/>
    </source>
</evidence>
<sequence>MADVSTKNPARVCRIEDLFAVDGSPPPELTEALTAYLSAFAAPVRRDGEMRCLCCDEPINGLRAALGIGVACRWALTHGEAACSGCGWPARGMHYVTDADGRKVATLRNVFLAYHPDQVVRAPAVEAEHA</sequence>
<dbReference type="EMBL" id="CP001349">
    <property type="protein sequence ID" value="ACL58712.1"/>
    <property type="molecule type" value="Genomic_DNA"/>
</dbReference>
<gene>
    <name evidence="1" type="ordered locus">Mnod_3812</name>
</gene>
<evidence type="ECO:0000313" key="2">
    <source>
        <dbReference type="Proteomes" id="UP000008207"/>
    </source>
</evidence>
<dbReference type="RefSeq" id="WP_015930368.1">
    <property type="nucleotide sequence ID" value="NC_011894.1"/>
</dbReference>
<dbReference type="OrthoDB" id="9845195at2"/>
<name>B8IRH2_METNO</name>
<organism evidence="1 2">
    <name type="scientific">Methylobacterium nodulans (strain LMG 21967 / CNCM I-2342 / ORS 2060)</name>
    <dbReference type="NCBI Taxonomy" id="460265"/>
    <lineage>
        <taxon>Bacteria</taxon>
        <taxon>Pseudomonadati</taxon>
        <taxon>Pseudomonadota</taxon>
        <taxon>Alphaproteobacteria</taxon>
        <taxon>Hyphomicrobiales</taxon>
        <taxon>Methylobacteriaceae</taxon>
        <taxon>Methylobacterium</taxon>
    </lineage>
</organism>
<dbReference type="Proteomes" id="UP000008207">
    <property type="component" value="Chromosome"/>
</dbReference>
<proteinExistence type="predicted"/>